<feature type="transmembrane region" description="Helical" evidence="11">
    <location>
        <begin position="128"/>
        <end position="153"/>
    </location>
</feature>
<comment type="subcellular location">
    <subcellularLocation>
        <location evidence="1 11">Endoplasmic reticulum membrane</location>
        <topology evidence="1 11">Multi-pass membrane protein</topology>
    </subcellularLocation>
</comment>
<dbReference type="UniPathway" id="UPA00196"/>
<dbReference type="OrthoDB" id="10252502at2759"/>
<comment type="function">
    <text evidence="11">Mannosyltransferase involved in glycosylphosphatidylinositol-anchor biosynthesis.</text>
</comment>
<dbReference type="InterPro" id="IPR007315">
    <property type="entry name" value="PIG-V/Gpi18"/>
</dbReference>
<gene>
    <name evidence="12" type="ORF">SSS_4816</name>
</gene>
<protein>
    <recommendedName>
        <fullName evidence="11">GPI mannosyltransferase 2</fullName>
        <ecNumber evidence="11">2.4.1.-</ecNumber>
    </recommendedName>
</protein>
<feature type="transmembrane region" description="Helical" evidence="11">
    <location>
        <begin position="165"/>
        <end position="190"/>
    </location>
</feature>
<dbReference type="PANTHER" id="PTHR12468:SF2">
    <property type="entry name" value="GPI MANNOSYLTRANSFERASE 2"/>
    <property type="match status" value="1"/>
</dbReference>
<evidence type="ECO:0000313" key="12">
    <source>
        <dbReference type="EMBL" id="KAF7489025.1"/>
    </source>
</evidence>
<dbReference type="Pfam" id="PF04188">
    <property type="entry name" value="Mannosyl_trans2"/>
    <property type="match status" value="1"/>
</dbReference>
<keyword evidence="7 11" id="KW-0812">Transmembrane</keyword>
<dbReference type="Proteomes" id="UP000070412">
    <property type="component" value="Unassembled WGS sequence"/>
</dbReference>
<dbReference type="GO" id="GO:0005789">
    <property type="term" value="C:endoplasmic reticulum membrane"/>
    <property type="evidence" value="ECO:0007669"/>
    <property type="project" value="UniProtKB-SubCell"/>
</dbReference>
<evidence type="ECO:0000256" key="11">
    <source>
        <dbReference type="RuleBase" id="RU363112"/>
    </source>
</evidence>
<comment type="pathway">
    <text evidence="2 11">Glycolipid biosynthesis; glycosylphosphatidylinositol-anchor biosynthesis.</text>
</comment>
<dbReference type="EC" id="2.4.1.-" evidence="11"/>
<feature type="transmembrane region" description="Helical" evidence="11">
    <location>
        <begin position="252"/>
        <end position="272"/>
    </location>
</feature>
<dbReference type="GO" id="GO:0031501">
    <property type="term" value="C:mannosyltransferase complex"/>
    <property type="evidence" value="ECO:0007669"/>
    <property type="project" value="TreeGrafter"/>
</dbReference>
<dbReference type="GO" id="GO:0004376">
    <property type="term" value="F:GPI mannosyltransferase activity"/>
    <property type="evidence" value="ECO:0007669"/>
    <property type="project" value="InterPro"/>
</dbReference>
<evidence type="ECO:0000256" key="7">
    <source>
        <dbReference type="ARBA" id="ARBA00022692"/>
    </source>
</evidence>
<accession>A0A834R2B6</accession>
<feature type="transmembrane region" description="Helical" evidence="11">
    <location>
        <begin position="202"/>
        <end position="231"/>
    </location>
</feature>
<evidence type="ECO:0000256" key="2">
    <source>
        <dbReference type="ARBA" id="ARBA00004687"/>
    </source>
</evidence>
<feature type="transmembrane region" description="Helical" evidence="11">
    <location>
        <begin position="433"/>
        <end position="452"/>
    </location>
</feature>
<proteinExistence type="inferred from homology"/>
<keyword evidence="4 11" id="KW-0337">GPI-anchor biosynthesis</keyword>
<name>A0A834R2B6_SARSC</name>
<dbReference type="GO" id="GO:0006506">
    <property type="term" value="P:GPI anchor biosynthetic process"/>
    <property type="evidence" value="ECO:0007669"/>
    <property type="project" value="UniProtKB-UniPathway"/>
</dbReference>
<sequence>MMKLNLIILALKSRFFILLLAFFTDYLIEDHQPDAYQNEPLTEHFIRSLNKNNTENLTRLDRILIPLLKPLARWDAQYYLSIAIEGSYPTEQHLAFFPLYPFVIRSISSLLSRWIVPSYLSQITLISLIGYLLNLVCFVISLLSLYNLSVYLFQDYKFCDEVAKLFAYNPASIFFTALYTESLFLCLTLLGLEMLYNRNLPFLASILFGLSALTRSNGLVSLGYLIFYHCIQIYLEFDRSKISKVKFFAQNAMKIFTSISMMVAPYLMYQIYLYHLYCSVQNQIKVEWCHYRIPISYGYVQKKYWNLGFFSYYQWKQIPNFFLAAPTLMVVIYPALKFLKKNFRLIKILIANKSRRSQAILLGRFLRPILKKNFFENSFLLPFVLHSLFLSMICLTTMHVQVSTRFLFSSNPWPLWAMVHLRRSTNKMLNKSITLWPIIYLIVGTSMFANFFPFT</sequence>
<feature type="transmembrane region" description="Helical" evidence="11">
    <location>
        <begin position="321"/>
        <end position="339"/>
    </location>
</feature>
<evidence type="ECO:0000256" key="9">
    <source>
        <dbReference type="ARBA" id="ARBA00022989"/>
    </source>
</evidence>
<evidence type="ECO:0000313" key="14">
    <source>
        <dbReference type="Proteomes" id="UP000070412"/>
    </source>
</evidence>
<dbReference type="GO" id="GO:0000009">
    <property type="term" value="F:alpha-1,6-mannosyltransferase activity"/>
    <property type="evidence" value="ECO:0007669"/>
    <property type="project" value="InterPro"/>
</dbReference>
<comment type="similarity">
    <text evidence="3 11">Belongs to the PIGV family.</text>
</comment>
<keyword evidence="6 11" id="KW-0808">Transferase</keyword>
<reference evidence="14" key="1">
    <citation type="journal article" date="2020" name="PLoS Negl. Trop. Dis.">
        <title>High-quality nuclear genome for Sarcoptes scabiei-A critical resource for a neglected parasite.</title>
        <authorList>
            <person name="Korhonen P.K."/>
            <person name="Gasser R.B."/>
            <person name="Ma G."/>
            <person name="Wang T."/>
            <person name="Stroehlein A.J."/>
            <person name="Young N.D."/>
            <person name="Ang C.S."/>
            <person name="Fernando D.D."/>
            <person name="Lu H.C."/>
            <person name="Taylor S."/>
            <person name="Reynolds S.L."/>
            <person name="Mofiz E."/>
            <person name="Najaraj S.H."/>
            <person name="Gowda H."/>
            <person name="Madugundu A."/>
            <person name="Renuse S."/>
            <person name="Holt D."/>
            <person name="Pandey A."/>
            <person name="Papenfuss A.T."/>
            <person name="Fischer K."/>
        </authorList>
    </citation>
    <scope>NUCLEOTIDE SEQUENCE [LARGE SCALE GENOMIC DNA]</scope>
</reference>
<evidence type="ECO:0000256" key="1">
    <source>
        <dbReference type="ARBA" id="ARBA00004477"/>
    </source>
</evidence>
<evidence type="ECO:0000256" key="4">
    <source>
        <dbReference type="ARBA" id="ARBA00022502"/>
    </source>
</evidence>
<feature type="transmembrane region" description="Helical" evidence="11">
    <location>
        <begin position="379"/>
        <end position="398"/>
    </location>
</feature>
<keyword evidence="14" id="KW-1185">Reference proteome</keyword>
<evidence type="ECO:0000256" key="6">
    <source>
        <dbReference type="ARBA" id="ARBA00022679"/>
    </source>
</evidence>
<dbReference type="EMBL" id="WVUK01000065">
    <property type="protein sequence ID" value="KAF7489025.1"/>
    <property type="molecule type" value="Genomic_DNA"/>
</dbReference>
<reference evidence="12" key="2">
    <citation type="submission" date="2020-01" db="EMBL/GenBank/DDBJ databases">
        <authorList>
            <person name="Korhonen P.K.K."/>
            <person name="Guangxu M.G."/>
            <person name="Wang T.W."/>
            <person name="Stroehlein A.J.S."/>
            <person name="Young N.D."/>
            <person name="Ang C.-S.A."/>
            <person name="Fernando D.W.F."/>
            <person name="Lu H.L."/>
            <person name="Taylor S.T."/>
            <person name="Ehtesham M.E.M."/>
            <person name="Najaraj S.H.N."/>
            <person name="Harsha G.H.G."/>
            <person name="Madugundu A.M."/>
            <person name="Renuse S.R."/>
            <person name="Holt D.H."/>
            <person name="Pandey A.P."/>
            <person name="Papenfuss A.P."/>
            <person name="Gasser R.B.G."/>
            <person name="Fischer K.F."/>
        </authorList>
    </citation>
    <scope>NUCLEOTIDE SEQUENCE</scope>
    <source>
        <strain evidence="12">SSS_KF_BRIS2020</strain>
    </source>
</reference>
<evidence type="ECO:0000256" key="3">
    <source>
        <dbReference type="ARBA" id="ARBA00008698"/>
    </source>
</evidence>
<feature type="transmembrane region" description="Helical" evidence="11">
    <location>
        <begin position="6"/>
        <end position="28"/>
    </location>
</feature>
<evidence type="ECO:0000256" key="10">
    <source>
        <dbReference type="ARBA" id="ARBA00023136"/>
    </source>
</evidence>
<keyword evidence="9 11" id="KW-1133">Transmembrane helix</keyword>
<keyword evidence="10 11" id="KW-0472">Membrane</keyword>
<dbReference type="EnsemblMetazoa" id="SSS_4816s_mrna">
    <property type="protein sequence ID" value="KAF7489025.1"/>
    <property type="gene ID" value="SSS_4816"/>
</dbReference>
<reference evidence="13" key="3">
    <citation type="submission" date="2022-06" db="UniProtKB">
        <authorList>
            <consortium name="EnsemblMetazoa"/>
        </authorList>
    </citation>
    <scope>IDENTIFICATION</scope>
</reference>
<keyword evidence="5 11" id="KW-0328">Glycosyltransferase</keyword>
<evidence type="ECO:0000313" key="13">
    <source>
        <dbReference type="EnsemblMetazoa" id="KAF7489025.1"/>
    </source>
</evidence>
<organism evidence="12">
    <name type="scientific">Sarcoptes scabiei</name>
    <name type="common">Itch mite</name>
    <name type="synonym">Acarus scabiei</name>
    <dbReference type="NCBI Taxonomy" id="52283"/>
    <lineage>
        <taxon>Eukaryota</taxon>
        <taxon>Metazoa</taxon>
        <taxon>Ecdysozoa</taxon>
        <taxon>Arthropoda</taxon>
        <taxon>Chelicerata</taxon>
        <taxon>Arachnida</taxon>
        <taxon>Acari</taxon>
        <taxon>Acariformes</taxon>
        <taxon>Sarcoptiformes</taxon>
        <taxon>Astigmata</taxon>
        <taxon>Psoroptidia</taxon>
        <taxon>Sarcoptoidea</taxon>
        <taxon>Sarcoptidae</taxon>
        <taxon>Sarcoptinae</taxon>
        <taxon>Sarcoptes</taxon>
    </lineage>
</organism>
<evidence type="ECO:0000256" key="5">
    <source>
        <dbReference type="ARBA" id="ARBA00022676"/>
    </source>
</evidence>
<dbReference type="AlphaFoldDB" id="A0A834R2B6"/>
<keyword evidence="8 11" id="KW-0256">Endoplasmic reticulum</keyword>
<evidence type="ECO:0000256" key="8">
    <source>
        <dbReference type="ARBA" id="ARBA00022824"/>
    </source>
</evidence>
<dbReference type="PANTHER" id="PTHR12468">
    <property type="entry name" value="GPI MANNOSYLTRANSFERASE 2"/>
    <property type="match status" value="1"/>
</dbReference>